<evidence type="ECO:0000313" key="1">
    <source>
        <dbReference type="EMBL" id="KAI9510347.1"/>
    </source>
</evidence>
<evidence type="ECO:0000313" key="2">
    <source>
        <dbReference type="Proteomes" id="UP001207468"/>
    </source>
</evidence>
<organism evidence="1 2">
    <name type="scientific">Russula earlei</name>
    <dbReference type="NCBI Taxonomy" id="71964"/>
    <lineage>
        <taxon>Eukaryota</taxon>
        <taxon>Fungi</taxon>
        <taxon>Dikarya</taxon>
        <taxon>Basidiomycota</taxon>
        <taxon>Agaricomycotina</taxon>
        <taxon>Agaricomycetes</taxon>
        <taxon>Russulales</taxon>
        <taxon>Russulaceae</taxon>
        <taxon>Russula</taxon>
    </lineage>
</organism>
<name>A0ACC0UHM3_9AGAM</name>
<gene>
    <name evidence="1" type="ORF">F5148DRAFT_599528</name>
</gene>
<reference evidence="1" key="1">
    <citation type="submission" date="2021-03" db="EMBL/GenBank/DDBJ databases">
        <title>Evolutionary priming and transition to the ectomycorrhizal habit in an iconic lineage of mushroom-forming fungi: is preadaptation a requirement?</title>
        <authorList>
            <consortium name="DOE Joint Genome Institute"/>
            <person name="Looney B.P."/>
            <person name="Miyauchi S."/>
            <person name="Morin E."/>
            <person name="Drula E."/>
            <person name="Courty P.E."/>
            <person name="Chicoki N."/>
            <person name="Fauchery L."/>
            <person name="Kohler A."/>
            <person name="Kuo A."/>
            <person name="LaButti K."/>
            <person name="Pangilinan J."/>
            <person name="Lipzen A."/>
            <person name="Riley R."/>
            <person name="Andreopoulos W."/>
            <person name="He G."/>
            <person name="Johnson J."/>
            <person name="Barry K.W."/>
            <person name="Grigoriev I.V."/>
            <person name="Nagy L."/>
            <person name="Hibbett D."/>
            <person name="Henrissat B."/>
            <person name="Matheny P.B."/>
            <person name="Labbe J."/>
            <person name="Martin A.F."/>
        </authorList>
    </citation>
    <scope>NUCLEOTIDE SEQUENCE</scope>
    <source>
        <strain evidence="1">BPL698</strain>
    </source>
</reference>
<sequence>MSQSGRGYRAHHPSSPTPLPCLTAYLPSFVFHLSHLSEIAGEEHLVLSHSTRGTLLGTRLRATLTPITRSTSIYPRPSAPNRAPKHSKPHRTFIHVLDDDSLLNIFYLYRPDLMEEAETYPTSRLQGGEWDRERWWYKFAHVCRRWRYLLLASAPYLGLCLVCTRSTPVADMLAHSPPLPLIVDLLDQHHDITARDEGRITLALQQRHRVRRVRLAVPLPKLQNFMMAMDGDFPILDYLYIRPPTKPNAHLTLPDTLRAPRLRRLVLFNVFCPIGSPLLTTATGVVALSLQNIPPSAYFSPNDLLQLLSLVRRLETLRITFPPPPPNRDVERELLNTPIKTRVALPDLRWFEFGGESAYLEALLPRMTTPLLEKLHIMLLNPFTSPLPCLLPFMTAARNLRFSGAGLRFYGGGVGAMLYRDEPRIHAFIYVTCRGLDWQVSSVARIFNILSPISSGVVNLSLDYRERSSPPGVHSEADRSQWRGLLRSFNNVKALRVHGSLVGELSRCLQWTDGESHMELLPGLTELSYYRSGDAGLGTDAGDTFSRFVKARQIAGRPVSLVRG</sequence>
<accession>A0ACC0UHM3</accession>
<proteinExistence type="predicted"/>
<keyword evidence="2" id="KW-1185">Reference proteome</keyword>
<comment type="caution">
    <text evidence="1">The sequence shown here is derived from an EMBL/GenBank/DDBJ whole genome shotgun (WGS) entry which is preliminary data.</text>
</comment>
<protein>
    <submittedName>
        <fullName evidence="1">Uncharacterized protein</fullName>
    </submittedName>
</protein>
<dbReference type="Proteomes" id="UP001207468">
    <property type="component" value="Unassembled WGS sequence"/>
</dbReference>
<dbReference type="EMBL" id="JAGFNK010000044">
    <property type="protein sequence ID" value="KAI9510347.1"/>
    <property type="molecule type" value="Genomic_DNA"/>
</dbReference>